<dbReference type="Pfam" id="PF20120">
    <property type="entry name" value="DUF6510"/>
    <property type="match status" value="1"/>
</dbReference>
<protein>
    <submittedName>
        <fullName evidence="1">Uncharacterized protein</fullName>
    </submittedName>
</protein>
<gene>
    <name evidence="1" type="ORF">FB563_8455</name>
</gene>
<evidence type="ECO:0000313" key="1">
    <source>
        <dbReference type="EMBL" id="TQK79086.1"/>
    </source>
</evidence>
<dbReference type="EMBL" id="VFNX01000009">
    <property type="protein sequence ID" value="TQK79086.1"/>
    <property type="molecule type" value="Genomic_DNA"/>
</dbReference>
<proteinExistence type="predicted"/>
<keyword evidence="2" id="KW-1185">Reference proteome</keyword>
<dbReference type="STRING" id="164348.BFF78_42045"/>
<organism evidence="1 2">
    <name type="scientific">Streptomyces puniciscabiei</name>
    <dbReference type="NCBI Taxonomy" id="164348"/>
    <lineage>
        <taxon>Bacteria</taxon>
        <taxon>Bacillati</taxon>
        <taxon>Actinomycetota</taxon>
        <taxon>Actinomycetes</taxon>
        <taxon>Kitasatosporales</taxon>
        <taxon>Streptomycetaceae</taxon>
        <taxon>Streptomyces</taxon>
    </lineage>
</organism>
<dbReference type="InterPro" id="IPR045423">
    <property type="entry name" value="DUF6510"/>
</dbReference>
<sequence>MNTEEDPLSVHPEDGHVDGNAVAGALSLVLGREASTIVLECAACGDRHRVAETRVYLRCPGMVVRCPACSECEALLVDRPRGLQLTLMSIRTLQLP</sequence>
<evidence type="ECO:0000313" key="2">
    <source>
        <dbReference type="Proteomes" id="UP000318103"/>
    </source>
</evidence>
<dbReference type="AlphaFoldDB" id="A0A542SWU8"/>
<accession>A0A542SWU8</accession>
<dbReference type="OrthoDB" id="165401at2"/>
<dbReference type="RefSeq" id="WP_079048703.1">
    <property type="nucleotide sequence ID" value="NZ_JBPJFI010000002.1"/>
</dbReference>
<reference evidence="1 2" key="1">
    <citation type="submission" date="2019-06" db="EMBL/GenBank/DDBJ databases">
        <title>Sequencing the genomes of 1000 actinobacteria strains.</title>
        <authorList>
            <person name="Klenk H.-P."/>
        </authorList>
    </citation>
    <scope>NUCLEOTIDE SEQUENCE [LARGE SCALE GENOMIC DNA]</scope>
    <source>
        <strain evidence="1 2">DSM 41929</strain>
    </source>
</reference>
<dbReference type="Proteomes" id="UP000318103">
    <property type="component" value="Unassembled WGS sequence"/>
</dbReference>
<comment type="caution">
    <text evidence="1">The sequence shown here is derived from an EMBL/GenBank/DDBJ whole genome shotgun (WGS) entry which is preliminary data.</text>
</comment>
<name>A0A542SWU8_9ACTN</name>